<organism evidence="1 2">
    <name type="scientific">Glaciecola nitratireducens (strain JCM 12485 / KCTC 12276 / FR1064)</name>
    <dbReference type="NCBI Taxonomy" id="1085623"/>
    <lineage>
        <taxon>Bacteria</taxon>
        <taxon>Pseudomonadati</taxon>
        <taxon>Pseudomonadota</taxon>
        <taxon>Gammaproteobacteria</taxon>
        <taxon>Alteromonadales</taxon>
        <taxon>Alteromonadaceae</taxon>
        <taxon>Brumicola</taxon>
    </lineage>
</organism>
<dbReference type="RefSeq" id="WP_014109961.1">
    <property type="nucleotide sequence ID" value="NC_016041.1"/>
</dbReference>
<reference evidence="1 2" key="1">
    <citation type="journal article" date="2011" name="J. Bacteriol.">
        <title>Complete genome sequence of seawater bacterium Glaciecola nitratireducens FR1064T.</title>
        <authorList>
            <person name="Bian F."/>
            <person name="Qin Q.L."/>
            <person name="Xie B.B."/>
            <person name="Shu Y.L."/>
            <person name="Zhang X.Y."/>
            <person name="Yu Y."/>
            <person name="Chen B."/>
            <person name="Chen X.L."/>
            <person name="Zhou B.C."/>
            <person name="Zhang Y.Z."/>
        </authorList>
    </citation>
    <scope>NUCLEOTIDE SEQUENCE [LARGE SCALE GENOMIC DNA]</scope>
    <source>
        <strain evidence="2">JCM 12485 / KCTC 12276 / FR1064</strain>
    </source>
</reference>
<dbReference type="eggNOG" id="ENOG50344HP">
    <property type="taxonomic scope" value="Bacteria"/>
</dbReference>
<evidence type="ECO:0000313" key="1">
    <source>
        <dbReference type="EMBL" id="AEP31089.1"/>
    </source>
</evidence>
<protein>
    <submittedName>
        <fullName evidence="1">Uncharacterized protein</fullName>
    </submittedName>
</protein>
<sequence>MSDEKFVDPRLQAKERIFQQLHLSTFDTMGYAHAIIQEVNESGKDIEANNESYQQLLRDYEITKNMAPIADTPLALLCSQTNDKISNSQQAHASIAQLCAAATNSLNHWRILVEIPEDLLKVDEVSSQLKENYASHLGAWRNMLQEG</sequence>
<accession>G4QDR0</accession>
<dbReference type="Proteomes" id="UP000009282">
    <property type="component" value="Chromosome"/>
</dbReference>
<proteinExistence type="predicted"/>
<dbReference type="KEGG" id="gni:GNIT_2993"/>
<name>G4QDR0_GLANF</name>
<dbReference type="HOGENOM" id="CLU_1765429_0_0_6"/>
<dbReference type="OrthoDB" id="6322081at2"/>
<gene>
    <name evidence="1" type="ordered locus">GNIT_2993</name>
</gene>
<keyword evidence="2" id="KW-1185">Reference proteome</keyword>
<dbReference type="AlphaFoldDB" id="G4QDR0"/>
<evidence type="ECO:0000313" key="2">
    <source>
        <dbReference type="Proteomes" id="UP000009282"/>
    </source>
</evidence>
<dbReference type="EMBL" id="CP003060">
    <property type="protein sequence ID" value="AEP31089.1"/>
    <property type="molecule type" value="Genomic_DNA"/>
</dbReference>